<dbReference type="InterPro" id="IPR001789">
    <property type="entry name" value="Sig_transdc_resp-reg_receiver"/>
</dbReference>
<proteinExistence type="predicted"/>
<dbReference type="Proteomes" id="UP000298324">
    <property type="component" value="Unassembled WGS sequence"/>
</dbReference>
<evidence type="ECO:0000256" key="2">
    <source>
        <dbReference type="ARBA" id="ARBA00022553"/>
    </source>
</evidence>
<gene>
    <name evidence="12" type="primary">yycF_2</name>
    <name evidence="12" type="ORF">Psch_01030</name>
</gene>
<feature type="modified residue" description="4-aspartylphosphate" evidence="8">
    <location>
        <position position="54"/>
    </location>
</feature>
<keyword evidence="13" id="KW-1185">Reference proteome</keyword>
<dbReference type="Pfam" id="PF00486">
    <property type="entry name" value="Trans_reg_C"/>
    <property type="match status" value="1"/>
</dbReference>
<feature type="domain" description="OmpR/PhoB-type" evidence="11">
    <location>
        <begin position="131"/>
        <end position="230"/>
    </location>
</feature>
<dbReference type="InterPro" id="IPR001867">
    <property type="entry name" value="OmpR/PhoB-type_DNA-bd"/>
</dbReference>
<evidence type="ECO:0000256" key="7">
    <source>
        <dbReference type="ARBA" id="ARBA00024867"/>
    </source>
</evidence>
<dbReference type="Gene3D" id="6.10.250.690">
    <property type="match status" value="1"/>
</dbReference>
<dbReference type="PROSITE" id="PS50110">
    <property type="entry name" value="RESPONSE_REGULATORY"/>
    <property type="match status" value="1"/>
</dbReference>
<keyword evidence="3" id="KW-0902">Two-component regulatory system</keyword>
<sequence length="232" mass="26627">MRRKTILIVDDEPRLVRLVKVNLLASGYEVATAADGKTAINLLESSNYDLLILDIMLPGPFNGFEACKRIREFSDIPIIMLTGRTREQDRIRGFDAGADDYLTKPFSVEELLRRVKAVLRRTQPSEDYLNCPAYSFGDLVINFAQKRVYLRGREVRLTATEYQILYQLGSHAGKVITHEDLLTRVWGSEYRNELHYLRNYISSLRKKIEDDPGNPKYILGKHGIGYQLATEL</sequence>
<dbReference type="GO" id="GO:0000156">
    <property type="term" value="F:phosphorelay response regulator activity"/>
    <property type="evidence" value="ECO:0007669"/>
    <property type="project" value="TreeGrafter"/>
</dbReference>
<dbReference type="InterPro" id="IPR036388">
    <property type="entry name" value="WH-like_DNA-bd_sf"/>
</dbReference>
<dbReference type="AlphaFoldDB" id="A0A4Y7RF94"/>
<dbReference type="InterPro" id="IPR039420">
    <property type="entry name" value="WalR-like"/>
</dbReference>
<feature type="domain" description="Response regulatory" evidence="10">
    <location>
        <begin position="5"/>
        <end position="119"/>
    </location>
</feature>
<evidence type="ECO:0000256" key="9">
    <source>
        <dbReference type="PROSITE-ProRule" id="PRU01091"/>
    </source>
</evidence>
<dbReference type="SMART" id="SM00448">
    <property type="entry name" value="REC"/>
    <property type="match status" value="1"/>
</dbReference>
<dbReference type="Pfam" id="PF00072">
    <property type="entry name" value="Response_reg"/>
    <property type="match status" value="1"/>
</dbReference>
<evidence type="ECO:0000313" key="13">
    <source>
        <dbReference type="Proteomes" id="UP000298324"/>
    </source>
</evidence>
<evidence type="ECO:0000256" key="3">
    <source>
        <dbReference type="ARBA" id="ARBA00023012"/>
    </source>
</evidence>
<dbReference type="InterPro" id="IPR011006">
    <property type="entry name" value="CheY-like_superfamily"/>
</dbReference>
<comment type="function">
    <text evidence="7">May play the central regulatory role in sporulation. It may be an element of the effector pathway responsible for the activation of sporulation genes in response to nutritional stress. Spo0A may act in concert with spo0H (a sigma factor) to control the expression of some genes that are critical to the sporulation process.</text>
</comment>
<dbReference type="GO" id="GO:0000976">
    <property type="term" value="F:transcription cis-regulatory region binding"/>
    <property type="evidence" value="ECO:0007669"/>
    <property type="project" value="TreeGrafter"/>
</dbReference>
<dbReference type="PROSITE" id="PS51755">
    <property type="entry name" value="OMPR_PHOB"/>
    <property type="match status" value="1"/>
</dbReference>
<keyword evidence="4" id="KW-0805">Transcription regulation</keyword>
<evidence type="ECO:0000256" key="5">
    <source>
        <dbReference type="ARBA" id="ARBA00023125"/>
    </source>
</evidence>
<dbReference type="RefSeq" id="WP_134218836.1">
    <property type="nucleotide sequence ID" value="NZ_QFGA01000001.1"/>
</dbReference>
<reference evidence="12 13" key="1">
    <citation type="journal article" date="2018" name="Environ. Microbiol.">
        <title>Novel energy conservation strategies and behaviour of Pelotomaculum schinkii driving syntrophic propionate catabolism.</title>
        <authorList>
            <person name="Hidalgo-Ahumada C.A.P."/>
            <person name="Nobu M.K."/>
            <person name="Narihiro T."/>
            <person name="Tamaki H."/>
            <person name="Liu W.T."/>
            <person name="Kamagata Y."/>
            <person name="Stams A.J.M."/>
            <person name="Imachi H."/>
            <person name="Sousa D.Z."/>
        </authorList>
    </citation>
    <scope>NUCLEOTIDE SEQUENCE [LARGE SCALE GENOMIC DNA]</scope>
    <source>
        <strain evidence="12 13">HH</strain>
    </source>
</reference>
<keyword evidence="2 8" id="KW-0597">Phosphoprotein</keyword>
<dbReference type="PANTHER" id="PTHR48111:SF50">
    <property type="entry name" value="KDP OPERON TRANSCRIPTIONAL REGULATORY PROTEIN KDPE"/>
    <property type="match status" value="1"/>
</dbReference>
<evidence type="ECO:0000256" key="4">
    <source>
        <dbReference type="ARBA" id="ARBA00023015"/>
    </source>
</evidence>
<evidence type="ECO:0000256" key="1">
    <source>
        <dbReference type="ARBA" id="ARBA00018672"/>
    </source>
</evidence>
<accession>A0A4Y7RF94</accession>
<feature type="DNA-binding region" description="OmpR/PhoB-type" evidence="9">
    <location>
        <begin position="131"/>
        <end position="230"/>
    </location>
</feature>
<evidence type="ECO:0000259" key="11">
    <source>
        <dbReference type="PROSITE" id="PS51755"/>
    </source>
</evidence>
<protein>
    <recommendedName>
        <fullName evidence="1">Stage 0 sporulation protein A homolog</fullName>
    </recommendedName>
</protein>
<name>A0A4Y7RF94_9FIRM</name>
<dbReference type="SUPFAM" id="SSF52172">
    <property type="entry name" value="CheY-like"/>
    <property type="match status" value="1"/>
</dbReference>
<dbReference type="PANTHER" id="PTHR48111">
    <property type="entry name" value="REGULATOR OF RPOS"/>
    <property type="match status" value="1"/>
</dbReference>
<comment type="caution">
    <text evidence="12">The sequence shown here is derived from an EMBL/GenBank/DDBJ whole genome shotgun (WGS) entry which is preliminary data.</text>
</comment>
<dbReference type="GO" id="GO:0005829">
    <property type="term" value="C:cytosol"/>
    <property type="evidence" value="ECO:0007669"/>
    <property type="project" value="TreeGrafter"/>
</dbReference>
<dbReference type="GO" id="GO:0006355">
    <property type="term" value="P:regulation of DNA-templated transcription"/>
    <property type="evidence" value="ECO:0007669"/>
    <property type="project" value="InterPro"/>
</dbReference>
<keyword evidence="6" id="KW-0804">Transcription</keyword>
<organism evidence="12 13">
    <name type="scientific">Pelotomaculum schinkii</name>
    <dbReference type="NCBI Taxonomy" id="78350"/>
    <lineage>
        <taxon>Bacteria</taxon>
        <taxon>Bacillati</taxon>
        <taxon>Bacillota</taxon>
        <taxon>Clostridia</taxon>
        <taxon>Eubacteriales</taxon>
        <taxon>Desulfotomaculaceae</taxon>
        <taxon>Pelotomaculum</taxon>
    </lineage>
</organism>
<dbReference type="Gene3D" id="1.10.10.10">
    <property type="entry name" value="Winged helix-like DNA-binding domain superfamily/Winged helix DNA-binding domain"/>
    <property type="match status" value="1"/>
</dbReference>
<dbReference type="CDD" id="cd17574">
    <property type="entry name" value="REC_OmpR"/>
    <property type="match status" value="1"/>
</dbReference>
<dbReference type="GO" id="GO:0032993">
    <property type="term" value="C:protein-DNA complex"/>
    <property type="evidence" value="ECO:0007669"/>
    <property type="project" value="TreeGrafter"/>
</dbReference>
<dbReference type="Gene3D" id="3.40.50.2300">
    <property type="match status" value="1"/>
</dbReference>
<dbReference type="EMBL" id="QFGA01000001">
    <property type="protein sequence ID" value="TEB07476.1"/>
    <property type="molecule type" value="Genomic_DNA"/>
</dbReference>
<dbReference type="FunFam" id="3.40.50.2300:FF:000001">
    <property type="entry name" value="DNA-binding response regulator PhoB"/>
    <property type="match status" value="1"/>
</dbReference>
<dbReference type="SMART" id="SM00862">
    <property type="entry name" value="Trans_reg_C"/>
    <property type="match status" value="1"/>
</dbReference>
<evidence type="ECO:0000259" key="10">
    <source>
        <dbReference type="PROSITE" id="PS50110"/>
    </source>
</evidence>
<dbReference type="CDD" id="cd00383">
    <property type="entry name" value="trans_reg_C"/>
    <property type="match status" value="1"/>
</dbReference>
<keyword evidence="5 9" id="KW-0238">DNA-binding</keyword>
<evidence type="ECO:0000256" key="8">
    <source>
        <dbReference type="PROSITE-ProRule" id="PRU00169"/>
    </source>
</evidence>
<evidence type="ECO:0000256" key="6">
    <source>
        <dbReference type="ARBA" id="ARBA00023163"/>
    </source>
</evidence>
<evidence type="ECO:0000313" key="12">
    <source>
        <dbReference type="EMBL" id="TEB07476.1"/>
    </source>
</evidence>